<name>D6WU36_TRICA</name>
<organism evidence="1 2">
    <name type="scientific">Tribolium castaneum</name>
    <name type="common">Red flour beetle</name>
    <dbReference type="NCBI Taxonomy" id="7070"/>
    <lineage>
        <taxon>Eukaryota</taxon>
        <taxon>Metazoa</taxon>
        <taxon>Ecdysozoa</taxon>
        <taxon>Arthropoda</taxon>
        <taxon>Hexapoda</taxon>
        <taxon>Insecta</taxon>
        <taxon>Pterygota</taxon>
        <taxon>Neoptera</taxon>
        <taxon>Endopterygota</taxon>
        <taxon>Coleoptera</taxon>
        <taxon>Polyphaga</taxon>
        <taxon>Cucujiformia</taxon>
        <taxon>Tenebrionidae</taxon>
        <taxon>Tenebrionidae incertae sedis</taxon>
        <taxon>Tribolium</taxon>
    </lineage>
</organism>
<accession>D6WU36</accession>
<keyword evidence="2" id="KW-1185">Reference proteome</keyword>
<dbReference type="AlphaFoldDB" id="D6WU36"/>
<reference evidence="1 2" key="2">
    <citation type="journal article" date="2010" name="Nucleic Acids Res.">
        <title>BeetleBase in 2010: revisions to provide comprehensive genomic information for Tribolium castaneum.</title>
        <authorList>
            <person name="Kim H.S."/>
            <person name="Murphy T."/>
            <person name="Xia J."/>
            <person name="Caragea D."/>
            <person name="Park Y."/>
            <person name="Beeman R.W."/>
            <person name="Lorenzen M.D."/>
            <person name="Butcher S."/>
            <person name="Manak J.R."/>
            <person name="Brown S.J."/>
        </authorList>
    </citation>
    <scope>GENOME REANNOTATION</scope>
    <source>
        <strain evidence="1 2">Georgia GA2</strain>
    </source>
</reference>
<protein>
    <submittedName>
        <fullName evidence="1">Uncharacterized protein</fullName>
    </submittedName>
</protein>
<evidence type="ECO:0000313" key="1">
    <source>
        <dbReference type="EMBL" id="EFA06755.1"/>
    </source>
</evidence>
<dbReference type="Proteomes" id="UP000007266">
    <property type="component" value="Linkage group 7"/>
</dbReference>
<dbReference type="InParanoid" id="D6WU36"/>
<reference evidence="1 2" key="1">
    <citation type="journal article" date="2008" name="Nature">
        <title>The genome of the model beetle and pest Tribolium castaneum.</title>
        <authorList>
            <consortium name="Tribolium Genome Sequencing Consortium"/>
            <person name="Richards S."/>
            <person name="Gibbs R.A."/>
            <person name="Weinstock G.M."/>
            <person name="Brown S.J."/>
            <person name="Denell R."/>
            <person name="Beeman R.W."/>
            <person name="Gibbs R."/>
            <person name="Beeman R.W."/>
            <person name="Brown S.J."/>
            <person name="Bucher G."/>
            <person name="Friedrich M."/>
            <person name="Grimmelikhuijzen C.J."/>
            <person name="Klingler M."/>
            <person name="Lorenzen M."/>
            <person name="Richards S."/>
            <person name="Roth S."/>
            <person name="Schroder R."/>
            <person name="Tautz D."/>
            <person name="Zdobnov E.M."/>
            <person name="Muzny D."/>
            <person name="Gibbs R.A."/>
            <person name="Weinstock G.M."/>
            <person name="Attaway T."/>
            <person name="Bell S."/>
            <person name="Buhay C.J."/>
            <person name="Chandrabose M.N."/>
            <person name="Chavez D."/>
            <person name="Clerk-Blankenburg K.P."/>
            <person name="Cree A."/>
            <person name="Dao M."/>
            <person name="Davis C."/>
            <person name="Chacko J."/>
            <person name="Dinh H."/>
            <person name="Dugan-Rocha S."/>
            <person name="Fowler G."/>
            <person name="Garner T.T."/>
            <person name="Garnes J."/>
            <person name="Gnirke A."/>
            <person name="Hawes A."/>
            <person name="Hernandez J."/>
            <person name="Hines S."/>
            <person name="Holder M."/>
            <person name="Hume J."/>
            <person name="Jhangiani S.N."/>
            <person name="Joshi V."/>
            <person name="Khan Z.M."/>
            <person name="Jackson L."/>
            <person name="Kovar C."/>
            <person name="Kowis A."/>
            <person name="Lee S."/>
            <person name="Lewis L.R."/>
            <person name="Margolis J."/>
            <person name="Morgan M."/>
            <person name="Nazareth L.V."/>
            <person name="Nguyen N."/>
            <person name="Okwuonu G."/>
            <person name="Parker D."/>
            <person name="Richards S."/>
            <person name="Ruiz S.J."/>
            <person name="Santibanez J."/>
            <person name="Savard J."/>
            <person name="Scherer S.E."/>
            <person name="Schneider B."/>
            <person name="Sodergren E."/>
            <person name="Tautz D."/>
            <person name="Vattahil S."/>
            <person name="Villasana D."/>
            <person name="White C.S."/>
            <person name="Wright R."/>
            <person name="Park Y."/>
            <person name="Beeman R.W."/>
            <person name="Lord J."/>
            <person name="Oppert B."/>
            <person name="Lorenzen M."/>
            <person name="Brown S."/>
            <person name="Wang L."/>
            <person name="Savard J."/>
            <person name="Tautz D."/>
            <person name="Richards S."/>
            <person name="Weinstock G."/>
            <person name="Gibbs R.A."/>
            <person name="Liu Y."/>
            <person name="Worley K."/>
            <person name="Weinstock G."/>
            <person name="Elsik C.G."/>
            <person name="Reese J.T."/>
            <person name="Elhaik E."/>
            <person name="Landan G."/>
            <person name="Graur D."/>
            <person name="Arensburger P."/>
            <person name="Atkinson P."/>
            <person name="Beeman R.W."/>
            <person name="Beidler J."/>
            <person name="Brown S.J."/>
            <person name="Demuth J.P."/>
            <person name="Drury D.W."/>
            <person name="Du Y.Z."/>
            <person name="Fujiwara H."/>
            <person name="Lorenzen M."/>
            <person name="Maselli V."/>
            <person name="Osanai M."/>
            <person name="Park Y."/>
            <person name="Robertson H.M."/>
            <person name="Tu Z."/>
            <person name="Wang J.J."/>
            <person name="Wang S."/>
            <person name="Richards S."/>
            <person name="Song H."/>
            <person name="Zhang L."/>
            <person name="Sodergren E."/>
            <person name="Werner D."/>
            <person name="Stanke M."/>
            <person name="Morgenstern B."/>
            <person name="Solovyev V."/>
            <person name="Kosarev P."/>
            <person name="Brown G."/>
            <person name="Chen H.C."/>
            <person name="Ermolaeva O."/>
            <person name="Hlavina W."/>
            <person name="Kapustin Y."/>
            <person name="Kiryutin B."/>
            <person name="Kitts P."/>
            <person name="Maglott D."/>
            <person name="Pruitt K."/>
            <person name="Sapojnikov V."/>
            <person name="Souvorov A."/>
            <person name="Mackey A.J."/>
            <person name="Waterhouse R.M."/>
            <person name="Wyder S."/>
            <person name="Zdobnov E.M."/>
            <person name="Zdobnov E.M."/>
            <person name="Wyder S."/>
            <person name="Kriventseva E.V."/>
            <person name="Kadowaki T."/>
            <person name="Bork P."/>
            <person name="Aranda M."/>
            <person name="Bao R."/>
            <person name="Beermann A."/>
            <person name="Berns N."/>
            <person name="Bolognesi R."/>
            <person name="Bonneton F."/>
            <person name="Bopp D."/>
            <person name="Brown S.J."/>
            <person name="Bucher G."/>
            <person name="Butts T."/>
            <person name="Chaumot A."/>
            <person name="Denell R.E."/>
            <person name="Ferrier D.E."/>
            <person name="Friedrich M."/>
            <person name="Gordon C.M."/>
            <person name="Jindra M."/>
            <person name="Klingler M."/>
            <person name="Lan Q."/>
            <person name="Lattorff H.M."/>
            <person name="Laudet V."/>
            <person name="von Levetsow C."/>
            <person name="Liu Z."/>
            <person name="Lutz R."/>
            <person name="Lynch J.A."/>
            <person name="da Fonseca R.N."/>
            <person name="Posnien N."/>
            <person name="Reuter R."/>
            <person name="Roth S."/>
            <person name="Savard J."/>
            <person name="Schinko J.B."/>
            <person name="Schmitt C."/>
            <person name="Schoppmeier M."/>
            <person name="Schroder R."/>
            <person name="Shippy T.D."/>
            <person name="Simonnet F."/>
            <person name="Marques-Souza H."/>
            <person name="Tautz D."/>
            <person name="Tomoyasu Y."/>
            <person name="Trauner J."/>
            <person name="Van der Zee M."/>
            <person name="Vervoort M."/>
            <person name="Wittkopp N."/>
            <person name="Wimmer E.A."/>
            <person name="Yang X."/>
            <person name="Jones A.K."/>
            <person name="Sattelle D.B."/>
            <person name="Ebert P.R."/>
            <person name="Nelson D."/>
            <person name="Scott J.G."/>
            <person name="Beeman R.W."/>
            <person name="Muthukrishnan S."/>
            <person name="Kramer K.J."/>
            <person name="Arakane Y."/>
            <person name="Beeman R.W."/>
            <person name="Zhu Q."/>
            <person name="Hogenkamp D."/>
            <person name="Dixit R."/>
            <person name="Oppert B."/>
            <person name="Jiang H."/>
            <person name="Zou Z."/>
            <person name="Marshall J."/>
            <person name="Elpidina E."/>
            <person name="Vinokurov K."/>
            <person name="Oppert C."/>
            <person name="Zou Z."/>
            <person name="Evans J."/>
            <person name="Lu Z."/>
            <person name="Zhao P."/>
            <person name="Sumathipala N."/>
            <person name="Altincicek B."/>
            <person name="Vilcinskas A."/>
            <person name="Williams M."/>
            <person name="Hultmark D."/>
            <person name="Hetru C."/>
            <person name="Jiang H."/>
            <person name="Grimmelikhuijzen C.J."/>
            <person name="Hauser F."/>
            <person name="Cazzamali G."/>
            <person name="Williamson M."/>
            <person name="Park Y."/>
            <person name="Li B."/>
            <person name="Tanaka Y."/>
            <person name="Predel R."/>
            <person name="Neupert S."/>
            <person name="Schachtner J."/>
            <person name="Verleyen P."/>
            <person name="Raible F."/>
            <person name="Bork P."/>
            <person name="Friedrich M."/>
            <person name="Walden K.K."/>
            <person name="Robertson H.M."/>
            <person name="Angeli S."/>
            <person name="Foret S."/>
            <person name="Bucher G."/>
            <person name="Schuetz S."/>
            <person name="Maleszka R."/>
            <person name="Wimmer E.A."/>
            <person name="Beeman R.W."/>
            <person name="Lorenzen M."/>
            <person name="Tomoyasu Y."/>
            <person name="Miller S.C."/>
            <person name="Grossmann D."/>
            <person name="Bucher G."/>
        </authorList>
    </citation>
    <scope>NUCLEOTIDE SEQUENCE [LARGE SCALE GENOMIC DNA]</scope>
    <source>
        <strain evidence="1 2">Georgia GA2</strain>
    </source>
</reference>
<dbReference type="HOGENOM" id="CLU_3351701_0_0_1"/>
<sequence>MVKAGQKNNLNPLKCTGVVLIESGIGCPTANRRTCRT</sequence>
<proteinExistence type="predicted"/>
<gene>
    <name evidence="1" type="primary">GLEAN_09689</name>
    <name evidence="1" type="ORF">TcasGA2_TC009689</name>
</gene>
<evidence type="ECO:0000313" key="2">
    <source>
        <dbReference type="Proteomes" id="UP000007266"/>
    </source>
</evidence>
<dbReference type="EMBL" id="KQ971352">
    <property type="protein sequence ID" value="EFA06755.1"/>
    <property type="molecule type" value="Genomic_DNA"/>
</dbReference>